<reference evidence="3" key="1">
    <citation type="journal article" date="2014" name="Front. Microbiol.">
        <title>High frequency of phylogenetically diverse reductive dehalogenase-homologous genes in deep subseafloor sedimentary metagenomes.</title>
        <authorList>
            <person name="Kawai M."/>
            <person name="Futagami T."/>
            <person name="Toyoda A."/>
            <person name="Takaki Y."/>
            <person name="Nishi S."/>
            <person name="Hori S."/>
            <person name="Arai W."/>
            <person name="Tsubouchi T."/>
            <person name="Morono Y."/>
            <person name="Uchiyama I."/>
            <person name="Ito T."/>
            <person name="Fujiyama A."/>
            <person name="Inagaki F."/>
            <person name="Takami H."/>
        </authorList>
    </citation>
    <scope>NUCLEOTIDE SEQUENCE</scope>
    <source>
        <strain evidence="3">Expedition CK06-06</strain>
    </source>
</reference>
<comment type="similarity">
    <text evidence="1">Belongs to the eukaryotic ribosomal protein eL24 family.</text>
</comment>
<organism evidence="3">
    <name type="scientific">marine sediment metagenome</name>
    <dbReference type="NCBI Taxonomy" id="412755"/>
    <lineage>
        <taxon>unclassified sequences</taxon>
        <taxon>metagenomes</taxon>
        <taxon>ecological metagenomes</taxon>
    </lineage>
</organism>
<dbReference type="AlphaFoldDB" id="X1SDB2"/>
<comment type="caution">
    <text evidence="3">The sequence shown here is derived from an EMBL/GenBank/DDBJ whole genome shotgun (WGS) entry which is preliminary data.</text>
</comment>
<evidence type="ECO:0000256" key="1">
    <source>
        <dbReference type="ARBA" id="ARBA00005647"/>
    </source>
</evidence>
<evidence type="ECO:0000259" key="2">
    <source>
        <dbReference type="Pfam" id="PF01246"/>
    </source>
</evidence>
<proteinExistence type="inferred from homology"/>
<dbReference type="SUPFAM" id="SSF57716">
    <property type="entry name" value="Glucocorticoid receptor-like (DNA-binding domain)"/>
    <property type="match status" value="1"/>
</dbReference>
<dbReference type="Gene3D" id="2.30.170.20">
    <property type="entry name" value="Ribosomal protein L24e"/>
    <property type="match status" value="1"/>
</dbReference>
<gene>
    <name evidence="3" type="ORF">S12H4_25761</name>
</gene>
<dbReference type="Pfam" id="PF01246">
    <property type="entry name" value="Ribosomal_L24e"/>
    <property type="match status" value="1"/>
</dbReference>
<dbReference type="EMBL" id="BARW01014555">
    <property type="protein sequence ID" value="GAI77126.1"/>
    <property type="molecule type" value="Genomic_DNA"/>
</dbReference>
<protein>
    <recommendedName>
        <fullName evidence="2">Large ribosomal subunit protein eL24-related N-terminal domain-containing protein</fullName>
    </recommendedName>
</protein>
<accession>X1SDB2</accession>
<evidence type="ECO:0000313" key="3">
    <source>
        <dbReference type="EMBL" id="GAI77126.1"/>
    </source>
</evidence>
<feature type="domain" description="Large ribosomal subunit protein eL24-related N-terminal" evidence="2">
    <location>
        <begin position="1"/>
        <end position="37"/>
    </location>
</feature>
<sequence length="40" mass="4800">MYIKKDGTILNFCTHKCRVAMLVQKRNPRKVRWTSVYGKE</sequence>
<dbReference type="InterPro" id="IPR038630">
    <property type="entry name" value="L24e/L24_sf"/>
</dbReference>
<name>X1SDB2_9ZZZZ</name>
<dbReference type="InterPro" id="IPR000988">
    <property type="entry name" value="Ribosomal_eL24-rel_N"/>
</dbReference>